<feature type="domain" description="WWE" evidence="5">
    <location>
        <begin position="83"/>
        <end position="158"/>
    </location>
</feature>
<dbReference type="Pfam" id="PF12174">
    <property type="entry name" value="RST"/>
    <property type="match status" value="1"/>
</dbReference>
<feature type="domain" description="RST" evidence="7">
    <location>
        <begin position="512"/>
        <end position="583"/>
    </location>
</feature>
<gene>
    <name evidence="8" type="ORF">LIER_13384</name>
</gene>
<comment type="subcellular location">
    <subcellularLocation>
        <location evidence="1">Nucleus</location>
    </subcellularLocation>
</comment>
<dbReference type="Gene3D" id="3.90.228.10">
    <property type="match status" value="1"/>
</dbReference>
<dbReference type="PANTHER" id="PTHR32263">
    <property type="entry name" value="INACTIVE POLY [ADP-RIBOSE] POLYMERASE SRO4-RELATED"/>
    <property type="match status" value="1"/>
</dbReference>
<dbReference type="InterPro" id="IPR044964">
    <property type="entry name" value="RCD1/SRO1-5"/>
</dbReference>
<feature type="domain" description="PARP catalytic" evidence="6">
    <location>
        <begin position="261"/>
        <end position="477"/>
    </location>
</feature>
<dbReference type="Proteomes" id="UP001454036">
    <property type="component" value="Unassembled WGS sequence"/>
</dbReference>
<name>A0AAV3PXE0_LITER</name>
<dbReference type="InterPro" id="IPR004170">
    <property type="entry name" value="WWE_dom"/>
</dbReference>
<organism evidence="8 9">
    <name type="scientific">Lithospermum erythrorhizon</name>
    <name type="common">Purple gromwell</name>
    <name type="synonym">Lithospermum officinale var. erythrorhizon</name>
    <dbReference type="NCBI Taxonomy" id="34254"/>
    <lineage>
        <taxon>Eukaryota</taxon>
        <taxon>Viridiplantae</taxon>
        <taxon>Streptophyta</taxon>
        <taxon>Embryophyta</taxon>
        <taxon>Tracheophyta</taxon>
        <taxon>Spermatophyta</taxon>
        <taxon>Magnoliopsida</taxon>
        <taxon>eudicotyledons</taxon>
        <taxon>Gunneridae</taxon>
        <taxon>Pentapetalae</taxon>
        <taxon>asterids</taxon>
        <taxon>lamiids</taxon>
        <taxon>Boraginales</taxon>
        <taxon>Boraginaceae</taxon>
        <taxon>Boraginoideae</taxon>
        <taxon>Lithospermeae</taxon>
        <taxon>Lithospermum</taxon>
    </lineage>
</organism>
<dbReference type="InterPro" id="IPR012317">
    <property type="entry name" value="Poly(ADP-ribose)pol_cat_dom"/>
</dbReference>
<evidence type="ECO:0000256" key="4">
    <source>
        <dbReference type="ARBA" id="ARBA00023242"/>
    </source>
</evidence>
<keyword evidence="9" id="KW-1185">Reference proteome</keyword>
<reference evidence="8 9" key="1">
    <citation type="submission" date="2024-01" db="EMBL/GenBank/DDBJ databases">
        <title>The complete chloroplast genome sequence of Lithospermum erythrorhizon: insights into the phylogenetic relationship among Boraginaceae species and the maternal lineages of purple gromwells.</title>
        <authorList>
            <person name="Okada T."/>
            <person name="Watanabe K."/>
        </authorList>
    </citation>
    <scope>NUCLEOTIDE SEQUENCE [LARGE SCALE GENOMIC DNA]</scope>
</reference>
<evidence type="ECO:0000313" key="9">
    <source>
        <dbReference type="Proteomes" id="UP001454036"/>
    </source>
</evidence>
<comment type="caution">
    <text evidence="8">The sequence shown here is derived from an EMBL/GenBank/DDBJ whole genome shotgun (WGS) entry which is preliminary data.</text>
</comment>
<dbReference type="Pfam" id="PF23467">
    <property type="entry name" value="WWE_5"/>
    <property type="match status" value="1"/>
</dbReference>
<dbReference type="InterPro" id="IPR022003">
    <property type="entry name" value="RST"/>
</dbReference>
<sequence>MQLVGMETKFAKVLDSGMLGNVDLKRRRTDNGESYFSGAAGMAVPLLSALNSLPRPLVKRQKLDGPGSKCSSFSFNLGKSLQRYYLNFKNSGPPQRIMYSENGVWVDLPHDVVALIKKEMQTKNAVMEVNIDGDLFLLDFLHMIRMHLDTGVQQPIAWIDEAGSCYFPEIFTDDNFNDCSRYELGSDNDHLVTEHHGSHDLKLKLEIEISGSDIFNLKESTGESNAIAAHVKVSRKSAEGRFDAEDVISSVRENEHFVEDCEESKRMVDVPKKIVPKVEHLDADAVKEMFSRGIGSFVGGEIVALHCGSSAVAEGRRELFQKQVDIVKRLRGDANVHYAWLPFPKGAVDSAMNYGLGCHMTSNIMSSYGIGVHLIPVSCTNISETLFDVDENGMGNVLLCRVIMGTMEHVHPASKQFHPSSDDYDSGVDDHQNPKQYIVWSMNMNTHIYPEYAVSFKIPSDSKGLLNGNRMDVSGVTNCSQVVHAQRGSFHQVSTANTQGKSSSHLASRPARLPNSPWMPFPVLIDAISSKVSEKDMQLVKWHYGLYQNKKISRVDFITKLRLAVGDTLLKSTLTSLQNKVPSQSQIGLVTSREPGKSGGF</sequence>
<dbReference type="PROSITE" id="PS50918">
    <property type="entry name" value="WWE"/>
    <property type="match status" value="1"/>
</dbReference>
<dbReference type="GO" id="GO:0005634">
    <property type="term" value="C:nucleus"/>
    <property type="evidence" value="ECO:0007669"/>
    <property type="project" value="UniProtKB-SubCell"/>
</dbReference>
<evidence type="ECO:0000256" key="2">
    <source>
        <dbReference type="ARBA" id="ARBA00022473"/>
    </source>
</evidence>
<evidence type="ECO:0000259" key="6">
    <source>
        <dbReference type="PROSITE" id="PS51059"/>
    </source>
</evidence>
<evidence type="ECO:0000259" key="5">
    <source>
        <dbReference type="PROSITE" id="PS50918"/>
    </source>
</evidence>
<protein>
    <recommendedName>
        <fullName evidence="10">Inactive poly [ADP-ribose] polymerase RCD1-like</fullName>
    </recommendedName>
</protein>
<dbReference type="GO" id="GO:0003950">
    <property type="term" value="F:NAD+ poly-ADP-ribosyltransferase activity"/>
    <property type="evidence" value="ECO:0007669"/>
    <property type="project" value="InterPro"/>
</dbReference>
<proteinExistence type="predicted"/>
<dbReference type="PANTHER" id="PTHR32263:SF41">
    <property type="entry name" value="INACTIVE POLY [ADP-RIBOSE] POLYMERASE RCD1-LIKE ISOFORM X1"/>
    <property type="match status" value="1"/>
</dbReference>
<accession>A0AAV3PXE0</accession>
<dbReference type="EMBL" id="BAABME010002695">
    <property type="protein sequence ID" value="GAA0155716.1"/>
    <property type="molecule type" value="Genomic_DNA"/>
</dbReference>
<keyword evidence="2" id="KW-0217">Developmental protein</keyword>
<evidence type="ECO:0000259" key="7">
    <source>
        <dbReference type="PROSITE" id="PS51879"/>
    </source>
</evidence>
<evidence type="ECO:0000256" key="3">
    <source>
        <dbReference type="ARBA" id="ARBA00023016"/>
    </source>
</evidence>
<dbReference type="SUPFAM" id="SSF56399">
    <property type="entry name" value="ADP-ribosylation"/>
    <property type="match status" value="1"/>
</dbReference>
<dbReference type="InterPro" id="IPR057823">
    <property type="entry name" value="WWE_RCD1"/>
</dbReference>
<keyword evidence="4" id="KW-0539">Nucleus</keyword>
<evidence type="ECO:0008006" key="10">
    <source>
        <dbReference type="Google" id="ProtNLM"/>
    </source>
</evidence>
<evidence type="ECO:0000313" key="8">
    <source>
        <dbReference type="EMBL" id="GAA0155716.1"/>
    </source>
</evidence>
<dbReference type="PROSITE" id="PS51059">
    <property type="entry name" value="PARP_CATALYTIC"/>
    <property type="match status" value="1"/>
</dbReference>
<dbReference type="PROSITE" id="PS51879">
    <property type="entry name" value="RST"/>
    <property type="match status" value="1"/>
</dbReference>
<keyword evidence="3" id="KW-0346">Stress response</keyword>
<evidence type="ECO:0000256" key="1">
    <source>
        <dbReference type="ARBA" id="ARBA00004123"/>
    </source>
</evidence>
<dbReference type="AlphaFoldDB" id="A0AAV3PXE0"/>